<dbReference type="InterPro" id="IPR029052">
    <property type="entry name" value="Metallo-depent_PP-like"/>
</dbReference>
<sequence>MKVGKYLVALFGMFLLALGLTQIHPDHQTPLTDDAHPRIWVLSDTHFIAPSLHDERSAYTQIKRSAAGKDMDYQPVAIHALVQNALKSRPTALIITGDVTFNGEKTSAESLMHRLQPLVDHGIKVLIIPGNHDIYDGWARAYKGRQQRLTEQISPSDWRQIFHSSYEQAAAQDGNSLSYRVNLNHQYQLLLLDSNIYTIEPSNRPPNTGGKLSPQTMTWVRRQLALGARAHRKSIIFMHHNLYTHNEAVNQGYVLDNSDALKKLLTRYHVPLVFSGHIHAQDISRDPAGQCPTIEIVSGAFSISPASYGVVTFGPQQITYQKQITDLTPYLTAKQRKNPDLLHYQRYLKKLFLQDGEALAYGDLMDNNVTNQRDLDAAARLMGILNWRFFTGNDHPSRAELKRLHADPGWSVLERSAMLRRYLKTIVQDHNLGDQYLRLKLR</sequence>
<dbReference type="EMBL" id="SSHM01000001">
    <property type="protein sequence ID" value="THC80804.1"/>
    <property type="molecule type" value="Genomic_DNA"/>
</dbReference>
<protein>
    <submittedName>
        <fullName evidence="8">Metallophosphoesterase</fullName>
    </submittedName>
    <submittedName>
        <fullName evidence="9">Phosphohydrolase</fullName>
    </submittedName>
</protein>
<comment type="caution">
    <text evidence="8">The sequence shown here is derived from an EMBL/GenBank/DDBJ whole genome shotgun (WGS) entry which is preliminary data.</text>
</comment>
<dbReference type="InterPro" id="IPR050884">
    <property type="entry name" value="CNP_phosphodiesterase-III"/>
</dbReference>
<dbReference type="Gene3D" id="1.10.246.180">
    <property type="match status" value="1"/>
</dbReference>
<evidence type="ECO:0000313" key="11">
    <source>
        <dbReference type="Proteomes" id="UP000552935"/>
    </source>
</evidence>
<evidence type="ECO:0000313" key="9">
    <source>
        <dbReference type="EMBL" id="THC80804.1"/>
    </source>
</evidence>
<keyword evidence="2" id="KW-0378">Hydrolase</keyword>
<dbReference type="GO" id="GO:0016787">
    <property type="term" value="F:hydrolase activity"/>
    <property type="evidence" value="ECO:0007669"/>
    <property type="project" value="UniProtKB-KW"/>
</dbReference>
<evidence type="ECO:0000313" key="10">
    <source>
        <dbReference type="Proteomes" id="UP000307517"/>
    </source>
</evidence>
<evidence type="ECO:0000313" key="8">
    <source>
        <dbReference type="EMBL" id="NZA05829.1"/>
    </source>
</evidence>
<dbReference type="PANTHER" id="PTHR42988">
    <property type="entry name" value="PHOSPHOHYDROLASE"/>
    <property type="match status" value="1"/>
</dbReference>
<keyword evidence="3" id="KW-0408">Iron</keyword>
<dbReference type="Pfam" id="PF00149">
    <property type="entry name" value="Metallophos"/>
    <property type="match status" value="1"/>
</dbReference>
<dbReference type="InterPro" id="IPR012365">
    <property type="entry name" value="Pesteras_lmo2642"/>
</dbReference>
<proteinExistence type="inferred from homology"/>
<evidence type="ECO:0000259" key="6">
    <source>
        <dbReference type="Pfam" id="PF00149"/>
    </source>
</evidence>
<feature type="chain" id="PRO_5038688619" evidence="5">
    <location>
        <begin position="20"/>
        <end position="442"/>
    </location>
</feature>
<evidence type="ECO:0000256" key="5">
    <source>
        <dbReference type="SAM" id="SignalP"/>
    </source>
</evidence>
<dbReference type="SUPFAM" id="SSF56300">
    <property type="entry name" value="Metallo-dependent phosphatases"/>
    <property type="match status" value="1"/>
</dbReference>
<feature type="signal peptide" evidence="5">
    <location>
        <begin position="1"/>
        <end position="19"/>
    </location>
</feature>
<comment type="similarity">
    <text evidence="4">Belongs to the cyclic nucleotide phosphodiesterase class-III family.</text>
</comment>
<dbReference type="InterPro" id="IPR040869">
    <property type="entry name" value="CNP_C"/>
</dbReference>
<dbReference type="Pfam" id="PF17839">
    <property type="entry name" value="CNP_C_terminal"/>
    <property type="match status" value="1"/>
</dbReference>
<name>A0A508YSR2_LACRH</name>
<dbReference type="Proteomes" id="UP000307517">
    <property type="component" value="Unassembled WGS sequence"/>
</dbReference>
<gene>
    <name evidence="9" type="ORF">E6L36_10620</name>
    <name evidence="8" type="ORF">H0N82_12205</name>
</gene>
<dbReference type="Proteomes" id="UP000552935">
    <property type="component" value="Unassembled WGS sequence"/>
</dbReference>
<dbReference type="PANTHER" id="PTHR42988:SF2">
    <property type="entry name" value="CYCLIC NUCLEOTIDE PHOSPHODIESTERASE CBUA0032-RELATED"/>
    <property type="match status" value="1"/>
</dbReference>
<evidence type="ECO:0000256" key="4">
    <source>
        <dbReference type="ARBA" id="ARBA00025742"/>
    </source>
</evidence>
<dbReference type="PIRSF" id="PIRSF034890">
    <property type="entry name" value="Pesteras_lmo2642"/>
    <property type="match status" value="1"/>
</dbReference>
<reference evidence="8 11" key="2">
    <citation type="submission" date="2020-07" db="EMBL/GenBank/DDBJ databases">
        <title>Organ Donor 1.</title>
        <authorList>
            <person name="Marsh A.J."/>
            <person name="Azcarate-Peril M.A."/>
        </authorList>
    </citation>
    <scope>NUCLEOTIDE SEQUENCE [LARGE SCALE GENOMIC DNA]</scope>
    <source>
        <strain evidence="8 11">AMC0712</strain>
    </source>
</reference>
<dbReference type="EMBL" id="JACCKI010000012">
    <property type="protein sequence ID" value="NZA05829.1"/>
    <property type="molecule type" value="Genomic_DNA"/>
</dbReference>
<evidence type="ECO:0000256" key="2">
    <source>
        <dbReference type="ARBA" id="ARBA00022801"/>
    </source>
</evidence>
<dbReference type="RefSeq" id="WP_005688631.1">
    <property type="nucleotide sequence ID" value="NZ_CABFNI010000013.1"/>
</dbReference>
<evidence type="ECO:0000259" key="7">
    <source>
        <dbReference type="Pfam" id="PF17839"/>
    </source>
</evidence>
<dbReference type="InterPro" id="IPR004843">
    <property type="entry name" value="Calcineurin-like_PHP"/>
</dbReference>
<keyword evidence="1" id="KW-0479">Metal-binding</keyword>
<dbReference type="GO" id="GO:0046872">
    <property type="term" value="F:metal ion binding"/>
    <property type="evidence" value="ECO:0007669"/>
    <property type="project" value="UniProtKB-KW"/>
</dbReference>
<organism evidence="8 11">
    <name type="scientific">Lacticaseibacillus rhamnosus</name>
    <name type="common">Lactobacillus rhamnosus</name>
    <dbReference type="NCBI Taxonomy" id="47715"/>
    <lineage>
        <taxon>Bacteria</taxon>
        <taxon>Bacillati</taxon>
        <taxon>Bacillota</taxon>
        <taxon>Bacilli</taxon>
        <taxon>Lactobacillales</taxon>
        <taxon>Lactobacillaceae</taxon>
        <taxon>Lacticaseibacillus</taxon>
    </lineage>
</organism>
<evidence type="ECO:0000256" key="3">
    <source>
        <dbReference type="ARBA" id="ARBA00023004"/>
    </source>
</evidence>
<accession>A0A508YSR2</accession>
<keyword evidence="5" id="KW-0732">Signal</keyword>
<dbReference type="Gene3D" id="3.60.21.10">
    <property type="match status" value="1"/>
</dbReference>
<feature type="domain" description="Calcineurin-like phosphoesterase" evidence="6">
    <location>
        <begin position="38"/>
        <end position="280"/>
    </location>
</feature>
<feature type="domain" description="Cyclic nucleotide phosphodiesterase C-terminal" evidence="7">
    <location>
        <begin position="326"/>
        <end position="431"/>
    </location>
</feature>
<dbReference type="AlphaFoldDB" id="A0A508YSR2"/>
<evidence type="ECO:0000256" key="1">
    <source>
        <dbReference type="ARBA" id="ARBA00022723"/>
    </source>
</evidence>
<reference evidence="9 10" key="1">
    <citation type="submission" date="2019-04" db="EMBL/GenBank/DDBJ databases">
        <title>Genome Announcement to Ensure Probiotic Safety of Lactobacillus rhamnosus UBLR-58.</title>
        <authorList>
            <person name="Sulthana A."/>
            <person name="Lakshmi S.G."/>
            <person name="Madempudi R.S."/>
        </authorList>
    </citation>
    <scope>NUCLEOTIDE SEQUENCE [LARGE SCALE GENOMIC DNA]</scope>
    <source>
        <strain evidence="9 10">UBLR-58</strain>
    </source>
</reference>